<protein>
    <recommendedName>
        <fullName evidence="1">non-specific serine/threonine protein kinase</fullName>
        <ecNumber evidence="1">2.7.11.1</ecNumber>
    </recommendedName>
</protein>
<feature type="compositionally biased region" description="Low complexity" evidence="9">
    <location>
        <begin position="1084"/>
        <end position="1097"/>
    </location>
</feature>
<accession>A0A9P9X8A8</accession>
<keyword evidence="5" id="KW-0418">Kinase</keyword>
<dbReference type="InterPro" id="IPR002035">
    <property type="entry name" value="VWF_A"/>
</dbReference>
<evidence type="ECO:0000313" key="13">
    <source>
        <dbReference type="Proteomes" id="UP001056436"/>
    </source>
</evidence>
<dbReference type="SMART" id="SM00220">
    <property type="entry name" value="S_TKc"/>
    <property type="match status" value="1"/>
</dbReference>
<dbReference type="InterPro" id="IPR000719">
    <property type="entry name" value="Prot_kinase_dom"/>
</dbReference>
<name>A0A9P9X8A8_9PEZI</name>
<evidence type="ECO:0000256" key="7">
    <source>
        <dbReference type="ARBA" id="ARBA00047899"/>
    </source>
</evidence>
<feature type="compositionally biased region" description="Polar residues" evidence="9">
    <location>
        <begin position="999"/>
        <end position="1009"/>
    </location>
</feature>
<dbReference type="Gene3D" id="1.10.510.10">
    <property type="entry name" value="Transferase(Phosphotransferase) domain 1"/>
    <property type="match status" value="1"/>
</dbReference>
<dbReference type="OrthoDB" id="9992527at2759"/>
<dbReference type="GO" id="GO:0005524">
    <property type="term" value="F:ATP binding"/>
    <property type="evidence" value="ECO:0007669"/>
    <property type="project" value="UniProtKB-KW"/>
</dbReference>
<feature type="compositionally biased region" description="Polar residues" evidence="9">
    <location>
        <begin position="588"/>
        <end position="604"/>
    </location>
</feature>
<dbReference type="InterPro" id="IPR011009">
    <property type="entry name" value="Kinase-like_dom_sf"/>
</dbReference>
<feature type="compositionally biased region" description="Polar residues" evidence="9">
    <location>
        <begin position="1053"/>
        <end position="1083"/>
    </location>
</feature>
<comment type="caution">
    <text evidence="12">The sequence shown here is derived from an EMBL/GenBank/DDBJ whole genome shotgun (WGS) entry which is preliminary data.</text>
</comment>
<feature type="compositionally biased region" description="Polar residues" evidence="9">
    <location>
        <begin position="1031"/>
        <end position="1045"/>
    </location>
</feature>
<dbReference type="SUPFAM" id="SSF56112">
    <property type="entry name" value="Protein kinase-like (PK-like)"/>
    <property type="match status" value="1"/>
</dbReference>
<feature type="compositionally biased region" description="Low complexity" evidence="9">
    <location>
        <begin position="650"/>
        <end position="663"/>
    </location>
</feature>
<feature type="domain" description="VWFA" evidence="11">
    <location>
        <begin position="724"/>
        <end position="940"/>
    </location>
</feature>
<feature type="region of interest" description="Disordered" evidence="9">
    <location>
        <begin position="969"/>
        <end position="1106"/>
    </location>
</feature>
<evidence type="ECO:0000256" key="3">
    <source>
        <dbReference type="ARBA" id="ARBA00022679"/>
    </source>
</evidence>
<proteinExistence type="predicted"/>
<dbReference type="GO" id="GO:0005634">
    <property type="term" value="C:nucleus"/>
    <property type="evidence" value="ECO:0007669"/>
    <property type="project" value="TreeGrafter"/>
</dbReference>
<keyword evidence="2" id="KW-0723">Serine/threonine-protein kinase</keyword>
<evidence type="ECO:0000256" key="5">
    <source>
        <dbReference type="ARBA" id="ARBA00022777"/>
    </source>
</evidence>
<keyword evidence="3" id="KW-0808">Transferase</keyword>
<comment type="catalytic activity">
    <reaction evidence="8">
        <text>L-seryl-[protein] + ATP = O-phospho-L-seryl-[protein] + ADP + H(+)</text>
        <dbReference type="Rhea" id="RHEA:17989"/>
        <dbReference type="Rhea" id="RHEA-COMP:9863"/>
        <dbReference type="Rhea" id="RHEA-COMP:11604"/>
        <dbReference type="ChEBI" id="CHEBI:15378"/>
        <dbReference type="ChEBI" id="CHEBI:29999"/>
        <dbReference type="ChEBI" id="CHEBI:30616"/>
        <dbReference type="ChEBI" id="CHEBI:83421"/>
        <dbReference type="ChEBI" id="CHEBI:456216"/>
        <dbReference type="EC" id="2.7.11.1"/>
    </reaction>
</comment>
<feature type="domain" description="Protein kinase" evidence="10">
    <location>
        <begin position="166"/>
        <end position="513"/>
    </location>
</feature>
<keyword evidence="6" id="KW-0067">ATP-binding</keyword>
<dbReference type="PANTHER" id="PTHR43671:SF98">
    <property type="entry name" value="SERINE_THREONINE-PROTEIN KINASE NEK11"/>
    <property type="match status" value="1"/>
</dbReference>
<feature type="compositionally biased region" description="Polar residues" evidence="9">
    <location>
        <begin position="628"/>
        <end position="637"/>
    </location>
</feature>
<feature type="region of interest" description="Disordered" evidence="9">
    <location>
        <begin position="622"/>
        <end position="664"/>
    </location>
</feature>
<dbReference type="Pfam" id="PF00069">
    <property type="entry name" value="Pkinase"/>
    <property type="match status" value="1"/>
</dbReference>
<evidence type="ECO:0000256" key="1">
    <source>
        <dbReference type="ARBA" id="ARBA00012513"/>
    </source>
</evidence>
<keyword evidence="13" id="KW-1185">Reference proteome</keyword>
<evidence type="ECO:0000256" key="4">
    <source>
        <dbReference type="ARBA" id="ARBA00022741"/>
    </source>
</evidence>
<gene>
    <name evidence="12" type="ORF">CABS02_11218</name>
</gene>
<dbReference type="PROSITE" id="PS50011">
    <property type="entry name" value="PROTEIN_KINASE_DOM"/>
    <property type="match status" value="1"/>
</dbReference>
<evidence type="ECO:0000313" key="12">
    <source>
        <dbReference type="EMBL" id="KAI3539964.1"/>
    </source>
</evidence>
<keyword evidence="4" id="KW-0547">Nucleotide-binding</keyword>
<dbReference type="Proteomes" id="UP001056436">
    <property type="component" value="Unassembled WGS sequence"/>
</dbReference>
<dbReference type="EC" id="2.7.11.1" evidence="1"/>
<evidence type="ECO:0000256" key="8">
    <source>
        <dbReference type="ARBA" id="ARBA00048679"/>
    </source>
</evidence>
<evidence type="ECO:0000259" key="10">
    <source>
        <dbReference type="PROSITE" id="PS50011"/>
    </source>
</evidence>
<sequence>MSSGQEAFAQEFQTALSEFRKLRKQETRVSACGQSFVLVSNVTARLTQQSVSCSDDYENDLDRLIQTAYLRDGPDPPQLQRDHYHEHLAVFYNLLDIGAPNLIHEFWNNKFNLLPIDRDNLRNHIRAPPGLPSFHDDFHRNQFAWCPIHFNMDMGGPHGLGIISPFSRKEIIMPYRGGKVPRVNTATLYSIDVLEELVGPELQKQMASAKIERQEGGACDGSKGKRYRFALKQFEAAKEDHFFNERQMFRNLKNQDGMIQYIGWFKGFEPDNKGGFKEYYNIVLELADFDFYTAIREESPPISVAEISDFWQAMSEISGALASIHTVKIDGREYLTWHGDIKPQNILRVNDRFKLADPGEASMQLKTTGTTGPQKIKSAGGTRTYAAPEKAAFLDGFSRKKPDVPQTSDVWSLGCVFSIAATYVVLGQQGVLIFNQLRREAIFNATENSSDAFHDGKNVLKEVRYWHTYLREATRKTDAYTNTVLDIVDNHMLVTSESRWTAKQIWEKFDGFFDNIKAERSAVPKGLHDLLQNIDLRSEQLYDQHSGIRRVDSDDTSKTPKVVPSLPRTDIEFESREKLLEQVIQPVAQRSQNRNGSPSQSRHPSISFHPALNTRIDDQEFPREVGKQSATAQQLPKTPQKHGIDPPSTPDQSSLSSPPSNQSHNRNLITVWQVEQELEKNGLEWRPSIRSFRSLVQKQETTIRGKSNFELLDQRLETEFKDRDIVYLVDNGSTMSDHWNQASALLRVLVWRSIGYDDNGMELYFTNPDTPAHASIRETEKQTVSMFVTSMKHAKPSQSHRVKTTIVPELARIINGYTRAMTSQRPPRPPRKKTIIVLTDGIWEGMQMEHTIDIHLRSTFHELKDLHGDLPYVQPGKSDDEVDISKIRPVTIQFVQFGNHRNATERFRRLDDDMELYGCPDLIDTEGADGDIYKMFLGSLCKDIDGMMQSNLGPALSAVPSLERSPSHLVSRRSFRHQDFEDTLPTSQAIGARNVPMEASSQLSNSPVDQNRSPQSASQPPQGPGFSSESRQSSFLNPAQRSSTIMLAGPASPRTTSSPGTPGSARSSQAHGNTQPQSPTSPTSIASLPSPAKSLSSRFSRLISPR</sequence>
<evidence type="ECO:0000256" key="2">
    <source>
        <dbReference type="ARBA" id="ARBA00022527"/>
    </source>
</evidence>
<organism evidence="12 13">
    <name type="scientific">Colletotrichum abscissum</name>
    <dbReference type="NCBI Taxonomy" id="1671311"/>
    <lineage>
        <taxon>Eukaryota</taxon>
        <taxon>Fungi</taxon>
        <taxon>Dikarya</taxon>
        <taxon>Ascomycota</taxon>
        <taxon>Pezizomycotina</taxon>
        <taxon>Sordariomycetes</taxon>
        <taxon>Hypocreomycetidae</taxon>
        <taxon>Glomerellales</taxon>
        <taxon>Glomerellaceae</taxon>
        <taxon>Colletotrichum</taxon>
        <taxon>Colletotrichum acutatum species complex</taxon>
    </lineage>
</organism>
<feature type="region of interest" description="Disordered" evidence="9">
    <location>
        <begin position="547"/>
        <end position="570"/>
    </location>
</feature>
<feature type="region of interest" description="Disordered" evidence="9">
    <location>
        <begin position="587"/>
        <end position="608"/>
    </location>
</feature>
<dbReference type="PANTHER" id="PTHR43671">
    <property type="entry name" value="SERINE/THREONINE-PROTEIN KINASE NEK"/>
    <property type="match status" value="1"/>
</dbReference>
<evidence type="ECO:0000259" key="11">
    <source>
        <dbReference type="PROSITE" id="PS50234"/>
    </source>
</evidence>
<evidence type="ECO:0000256" key="9">
    <source>
        <dbReference type="SAM" id="MobiDB-lite"/>
    </source>
</evidence>
<dbReference type="PROSITE" id="PS50234">
    <property type="entry name" value="VWFA"/>
    <property type="match status" value="1"/>
</dbReference>
<dbReference type="AlphaFoldDB" id="A0A9P9X8A8"/>
<comment type="catalytic activity">
    <reaction evidence="7">
        <text>L-threonyl-[protein] + ATP = O-phospho-L-threonyl-[protein] + ADP + H(+)</text>
        <dbReference type="Rhea" id="RHEA:46608"/>
        <dbReference type="Rhea" id="RHEA-COMP:11060"/>
        <dbReference type="Rhea" id="RHEA-COMP:11605"/>
        <dbReference type="ChEBI" id="CHEBI:15378"/>
        <dbReference type="ChEBI" id="CHEBI:30013"/>
        <dbReference type="ChEBI" id="CHEBI:30616"/>
        <dbReference type="ChEBI" id="CHEBI:61977"/>
        <dbReference type="ChEBI" id="CHEBI:456216"/>
        <dbReference type="EC" id="2.7.11.1"/>
    </reaction>
</comment>
<dbReference type="InterPro" id="IPR050660">
    <property type="entry name" value="NEK_Ser/Thr_kinase"/>
</dbReference>
<dbReference type="GO" id="GO:0004674">
    <property type="term" value="F:protein serine/threonine kinase activity"/>
    <property type="evidence" value="ECO:0007669"/>
    <property type="project" value="UniProtKB-KW"/>
</dbReference>
<feature type="compositionally biased region" description="Basic and acidic residues" evidence="9">
    <location>
        <begin position="549"/>
        <end position="558"/>
    </location>
</feature>
<evidence type="ECO:0000256" key="6">
    <source>
        <dbReference type="ARBA" id="ARBA00022840"/>
    </source>
</evidence>
<reference evidence="12" key="1">
    <citation type="submission" date="2019-01" db="EMBL/GenBank/DDBJ databases">
        <title>Colletotrichum abscissum LGMF1257.</title>
        <authorList>
            <person name="Baroncelli R."/>
        </authorList>
    </citation>
    <scope>NUCLEOTIDE SEQUENCE</scope>
    <source>
        <strain evidence="12">Ca142</strain>
    </source>
</reference>
<dbReference type="EMBL" id="SDAQ01000094">
    <property type="protein sequence ID" value="KAI3539964.1"/>
    <property type="molecule type" value="Genomic_DNA"/>
</dbReference>
<feature type="compositionally biased region" description="Low complexity" evidence="9">
    <location>
        <begin position="1010"/>
        <end position="1030"/>
    </location>
</feature>